<evidence type="ECO:0000256" key="1">
    <source>
        <dbReference type="SAM" id="MobiDB-lite"/>
    </source>
</evidence>
<feature type="compositionally biased region" description="Basic and acidic residues" evidence="1">
    <location>
        <begin position="1"/>
        <end position="10"/>
    </location>
</feature>
<feature type="region of interest" description="Disordered" evidence="1">
    <location>
        <begin position="63"/>
        <end position="90"/>
    </location>
</feature>
<proteinExistence type="predicted"/>
<gene>
    <name evidence="2" type="ORF">E2562_019595</name>
</gene>
<keyword evidence="3" id="KW-1185">Reference proteome</keyword>
<dbReference type="Proteomes" id="UP000479710">
    <property type="component" value="Unassembled WGS sequence"/>
</dbReference>
<dbReference type="AlphaFoldDB" id="A0A6G1EX97"/>
<protein>
    <submittedName>
        <fullName evidence="2">Uncharacterized protein</fullName>
    </submittedName>
</protein>
<evidence type="ECO:0000313" key="2">
    <source>
        <dbReference type="EMBL" id="KAF0929273.1"/>
    </source>
</evidence>
<name>A0A6G1EX97_9ORYZ</name>
<dbReference type="EMBL" id="SPHZ02000002">
    <property type="protein sequence ID" value="KAF0929273.1"/>
    <property type="molecule type" value="Genomic_DNA"/>
</dbReference>
<accession>A0A6G1EX97</accession>
<sequence>MRKQNKRELSRASLGGDEDLLAQQQHKATAQGLAAKADFAPNAAAADHLFKLLLLHRLSSLSVSQPTVEHSPHHHRRQPSAPAQLVPVAQ</sequence>
<organism evidence="2 3">
    <name type="scientific">Oryza meyeriana var. granulata</name>
    <dbReference type="NCBI Taxonomy" id="110450"/>
    <lineage>
        <taxon>Eukaryota</taxon>
        <taxon>Viridiplantae</taxon>
        <taxon>Streptophyta</taxon>
        <taxon>Embryophyta</taxon>
        <taxon>Tracheophyta</taxon>
        <taxon>Spermatophyta</taxon>
        <taxon>Magnoliopsida</taxon>
        <taxon>Liliopsida</taxon>
        <taxon>Poales</taxon>
        <taxon>Poaceae</taxon>
        <taxon>BOP clade</taxon>
        <taxon>Oryzoideae</taxon>
        <taxon>Oryzeae</taxon>
        <taxon>Oryzinae</taxon>
        <taxon>Oryza</taxon>
        <taxon>Oryza meyeriana</taxon>
    </lineage>
</organism>
<comment type="caution">
    <text evidence="2">The sequence shown here is derived from an EMBL/GenBank/DDBJ whole genome shotgun (WGS) entry which is preliminary data.</text>
</comment>
<reference evidence="2 3" key="1">
    <citation type="submission" date="2019-11" db="EMBL/GenBank/DDBJ databases">
        <title>Whole genome sequence of Oryza granulata.</title>
        <authorList>
            <person name="Li W."/>
        </authorList>
    </citation>
    <scope>NUCLEOTIDE SEQUENCE [LARGE SCALE GENOMIC DNA]</scope>
    <source>
        <strain evidence="3">cv. Menghai</strain>
        <tissue evidence="2">Leaf</tissue>
    </source>
</reference>
<feature type="region of interest" description="Disordered" evidence="1">
    <location>
        <begin position="1"/>
        <end position="33"/>
    </location>
</feature>
<evidence type="ECO:0000313" key="3">
    <source>
        <dbReference type="Proteomes" id="UP000479710"/>
    </source>
</evidence>